<dbReference type="AlphaFoldDB" id="A0A9Q3JK09"/>
<evidence type="ECO:0000313" key="3">
    <source>
        <dbReference type="Proteomes" id="UP000765509"/>
    </source>
</evidence>
<protein>
    <submittedName>
        <fullName evidence="2">Uncharacterized protein</fullName>
    </submittedName>
</protein>
<accession>A0A9Q3JK09</accession>
<dbReference type="Proteomes" id="UP000765509">
    <property type="component" value="Unassembled WGS sequence"/>
</dbReference>
<keyword evidence="3" id="KW-1185">Reference proteome</keyword>
<feature type="region of interest" description="Disordered" evidence="1">
    <location>
        <begin position="76"/>
        <end position="106"/>
    </location>
</feature>
<evidence type="ECO:0000256" key="1">
    <source>
        <dbReference type="SAM" id="MobiDB-lite"/>
    </source>
</evidence>
<evidence type="ECO:0000313" key="2">
    <source>
        <dbReference type="EMBL" id="MBW0562960.1"/>
    </source>
</evidence>
<name>A0A9Q3JK09_9BASI</name>
<proteinExistence type="predicted"/>
<comment type="caution">
    <text evidence="2">The sequence shown here is derived from an EMBL/GenBank/DDBJ whole genome shotgun (WGS) entry which is preliminary data.</text>
</comment>
<reference evidence="2" key="1">
    <citation type="submission" date="2021-03" db="EMBL/GenBank/DDBJ databases">
        <title>Draft genome sequence of rust myrtle Austropuccinia psidii MF-1, a brazilian biotype.</title>
        <authorList>
            <person name="Quecine M.C."/>
            <person name="Pachon D.M.R."/>
            <person name="Bonatelli M.L."/>
            <person name="Correr F.H."/>
            <person name="Franceschini L.M."/>
            <person name="Leite T.F."/>
            <person name="Margarido G.R.A."/>
            <person name="Almeida C.A."/>
            <person name="Ferrarezi J.A."/>
            <person name="Labate C.A."/>
        </authorList>
    </citation>
    <scope>NUCLEOTIDE SEQUENCE</scope>
    <source>
        <strain evidence="2">MF-1</strain>
    </source>
</reference>
<organism evidence="2 3">
    <name type="scientific">Austropuccinia psidii MF-1</name>
    <dbReference type="NCBI Taxonomy" id="1389203"/>
    <lineage>
        <taxon>Eukaryota</taxon>
        <taxon>Fungi</taxon>
        <taxon>Dikarya</taxon>
        <taxon>Basidiomycota</taxon>
        <taxon>Pucciniomycotina</taxon>
        <taxon>Pucciniomycetes</taxon>
        <taxon>Pucciniales</taxon>
        <taxon>Sphaerophragmiaceae</taxon>
        <taxon>Austropuccinia</taxon>
    </lineage>
</organism>
<feature type="compositionally biased region" description="Basic and acidic residues" evidence="1">
    <location>
        <begin position="78"/>
        <end position="106"/>
    </location>
</feature>
<gene>
    <name evidence="2" type="ORF">O181_102675</name>
</gene>
<dbReference type="EMBL" id="AVOT02073482">
    <property type="protein sequence ID" value="MBW0562960.1"/>
    <property type="molecule type" value="Genomic_DNA"/>
</dbReference>
<sequence length="106" mass="12416">MEDDPNIYERGTKPQEMEVLDTLVNCAGSSRRGRCNSFSQASSNTFATQHSRSFMNNMNNNMQGMLMPLMLILQQGQDRAEEQEMLRREHEEERQLQEVQMRTEDQ</sequence>